<protein>
    <recommendedName>
        <fullName evidence="4">Transmembrane protein</fullName>
    </recommendedName>
</protein>
<name>A0A449AZF6_9BACT</name>
<feature type="transmembrane region" description="Helical" evidence="1">
    <location>
        <begin position="6"/>
        <end position="28"/>
    </location>
</feature>
<dbReference type="Proteomes" id="UP000289862">
    <property type="component" value="Chromosome"/>
</dbReference>
<accession>A0A449AZF6</accession>
<evidence type="ECO:0008006" key="4">
    <source>
        <dbReference type="Google" id="ProtNLM"/>
    </source>
</evidence>
<dbReference type="KEGG" id="mgal:NCTC10186_00356"/>
<dbReference type="AlphaFoldDB" id="A0A449AZF6"/>
<organism evidence="2 3">
    <name type="scientific">Mycoplasmopsis gallopavonis</name>
    <dbReference type="NCBI Taxonomy" id="76629"/>
    <lineage>
        <taxon>Bacteria</taxon>
        <taxon>Bacillati</taxon>
        <taxon>Mycoplasmatota</taxon>
        <taxon>Mycoplasmoidales</taxon>
        <taxon>Metamycoplasmataceae</taxon>
        <taxon>Mycoplasmopsis</taxon>
    </lineage>
</organism>
<proteinExistence type="predicted"/>
<keyword evidence="1" id="KW-0812">Transmembrane</keyword>
<keyword evidence="1" id="KW-0472">Membrane</keyword>
<evidence type="ECO:0000256" key="1">
    <source>
        <dbReference type="SAM" id="Phobius"/>
    </source>
</evidence>
<feature type="transmembrane region" description="Helical" evidence="1">
    <location>
        <begin position="134"/>
        <end position="156"/>
    </location>
</feature>
<evidence type="ECO:0000313" key="2">
    <source>
        <dbReference type="EMBL" id="VEU72881.1"/>
    </source>
</evidence>
<keyword evidence="1" id="KW-1133">Transmembrane helix</keyword>
<evidence type="ECO:0000313" key="3">
    <source>
        <dbReference type="Proteomes" id="UP000289862"/>
    </source>
</evidence>
<feature type="transmembrane region" description="Helical" evidence="1">
    <location>
        <begin position="95"/>
        <end position="114"/>
    </location>
</feature>
<sequence>MTDLYHFKITIFIRALLFCLAIFIYWLAQRWKAYSIKQKFLKVDWVKWSCSWYDLQFEIEKTDIKKWVFSKEEIIEKIEKEWNEWVRDFFVIHRFFWILSFLLSVVLFAAPNYFLLSYGDTFYSAKVSGKITLIWLIAPVLIPFLSLPFIIVFGIFRVKLNTLASTKDIEEWKDYLSKKFDKNLVENLFSLKKEKDQLEESDLERYKMYFLCYPSDENFLKLQFMLEQEEIKNDQIISQIQKK</sequence>
<reference evidence="2 3" key="1">
    <citation type="submission" date="2019-01" db="EMBL/GenBank/DDBJ databases">
        <authorList>
            <consortium name="Pathogen Informatics"/>
        </authorList>
    </citation>
    <scope>NUCLEOTIDE SEQUENCE [LARGE SCALE GENOMIC DNA]</scope>
    <source>
        <strain evidence="2 3">NCTC10186</strain>
    </source>
</reference>
<dbReference type="EMBL" id="LR215031">
    <property type="protein sequence ID" value="VEU72881.1"/>
    <property type="molecule type" value="Genomic_DNA"/>
</dbReference>
<gene>
    <name evidence="2" type="ORF">NCTC10186_00356</name>
</gene>
<keyword evidence="3" id="KW-1185">Reference proteome</keyword>